<dbReference type="Proteomes" id="UP001347796">
    <property type="component" value="Unassembled WGS sequence"/>
</dbReference>
<proteinExistence type="predicted"/>
<feature type="compositionally biased region" description="Polar residues" evidence="1">
    <location>
        <begin position="101"/>
        <end position="117"/>
    </location>
</feature>
<evidence type="ECO:0000313" key="3">
    <source>
        <dbReference type="Proteomes" id="UP001347796"/>
    </source>
</evidence>
<evidence type="ECO:0000313" key="2">
    <source>
        <dbReference type="EMBL" id="KAK6182599.1"/>
    </source>
</evidence>
<dbReference type="EMBL" id="JAZGQO010000007">
    <property type="protein sequence ID" value="KAK6182599.1"/>
    <property type="molecule type" value="Genomic_DNA"/>
</dbReference>
<accession>A0AAN8K0K9</accession>
<feature type="compositionally biased region" description="Basic and acidic residues" evidence="1">
    <location>
        <begin position="137"/>
        <end position="148"/>
    </location>
</feature>
<reference evidence="2 3" key="1">
    <citation type="submission" date="2024-01" db="EMBL/GenBank/DDBJ databases">
        <title>The genome of the rayed Mediterranean limpet Patella caerulea (Linnaeus, 1758).</title>
        <authorList>
            <person name="Anh-Thu Weber A."/>
            <person name="Halstead-Nussloch G."/>
        </authorList>
    </citation>
    <scope>NUCLEOTIDE SEQUENCE [LARGE SCALE GENOMIC DNA]</scope>
    <source>
        <strain evidence="2">AATW-2023a</strain>
        <tissue evidence="2">Whole specimen</tissue>
    </source>
</reference>
<evidence type="ECO:0000256" key="1">
    <source>
        <dbReference type="SAM" id="MobiDB-lite"/>
    </source>
</evidence>
<organism evidence="2 3">
    <name type="scientific">Patella caerulea</name>
    <name type="common">Rayed Mediterranean limpet</name>
    <dbReference type="NCBI Taxonomy" id="87958"/>
    <lineage>
        <taxon>Eukaryota</taxon>
        <taxon>Metazoa</taxon>
        <taxon>Spiralia</taxon>
        <taxon>Lophotrochozoa</taxon>
        <taxon>Mollusca</taxon>
        <taxon>Gastropoda</taxon>
        <taxon>Patellogastropoda</taxon>
        <taxon>Patelloidea</taxon>
        <taxon>Patellidae</taxon>
        <taxon>Patella</taxon>
    </lineage>
</organism>
<feature type="region of interest" description="Disordered" evidence="1">
    <location>
        <begin position="101"/>
        <end position="172"/>
    </location>
</feature>
<sequence length="437" mass="51470">MMLIGKLKQRFSRIRTFRLRKSRKVGILVERKVMQDQEQEIKEQTTQSSYKLQKFNSLLDLNVCDNLENNIVCVWKCDKNNDVVRVIKFKKIIFLKHRSSNSHSPISFRNSSRTPPISMTLKGKKRGPNLKSSNIFEKNHNHSARENDALPVEESDSLSMPRTMSEEKYDTPKSYQYQRPLISDKQEKFLKYIPVNSDYQLIRKNDKKVNESSWVEIDAWCSKYQRKRQLTCPEVRKSDTLLIGRKDKTRFSIYRDVLDVDTKDKSISFDDNMLINHPRLGYFSNMEYLGVLLKSQTQRIRFKSPQDKVKKNLVEFCISPETLSFSPQLCHQKTEIILNCLRVYFKNLADIEVMWVDKLDRHLPRKSMINYFPLTVASILDDQLRNCRAVMYVTKDVSVMLRHPDTCFLSTLCFSAGIKRHELVILPLDTKPKHLRK</sequence>
<gene>
    <name evidence="2" type="ORF">SNE40_010247</name>
</gene>
<dbReference type="AlphaFoldDB" id="A0AAN8K0K9"/>
<comment type="caution">
    <text evidence="2">The sequence shown here is derived from an EMBL/GenBank/DDBJ whole genome shotgun (WGS) entry which is preliminary data.</text>
</comment>
<name>A0AAN8K0K9_PATCE</name>
<keyword evidence="3" id="KW-1185">Reference proteome</keyword>
<protein>
    <submittedName>
        <fullName evidence="2">Uncharacterized protein</fullName>
    </submittedName>
</protein>